<dbReference type="AlphaFoldDB" id="A0A7J5B819"/>
<feature type="transmembrane region" description="Helical" evidence="5">
    <location>
        <begin position="250"/>
        <end position="275"/>
    </location>
</feature>
<keyword evidence="8" id="KW-1185">Reference proteome</keyword>
<keyword evidence="2 5" id="KW-0812">Transmembrane</keyword>
<dbReference type="OrthoDB" id="7030876at2"/>
<feature type="transmembrane region" description="Helical" evidence="5">
    <location>
        <begin position="219"/>
        <end position="238"/>
    </location>
</feature>
<dbReference type="Gene3D" id="1.20.1250.20">
    <property type="entry name" value="MFS general substrate transporter like domains"/>
    <property type="match status" value="2"/>
</dbReference>
<name>A0A7J5B819_9MICO</name>
<feature type="domain" description="Major facilitator superfamily (MFS) profile" evidence="6">
    <location>
        <begin position="15"/>
        <end position="403"/>
    </location>
</feature>
<evidence type="ECO:0000256" key="1">
    <source>
        <dbReference type="ARBA" id="ARBA00004651"/>
    </source>
</evidence>
<dbReference type="InterPro" id="IPR020846">
    <property type="entry name" value="MFS_dom"/>
</dbReference>
<dbReference type="Pfam" id="PF07690">
    <property type="entry name" value="MFS_1"/>
    <property type="match status" value="1"/>
</dbReference>
<feature type="transmembrane region" description="Helical" evidence="5">
    <location>
        <begin position="380"/>
        <end position="400"/>
    </location>
</feature>
<sequence length="408" mass="42531">MSVPAPEAPRRAPAILLIVLMIAMAAGPVFNFALSALSATVLEEFEISESQYGFLLTLIFVSAGITSAFIGRLADRIDARIQITIIIGGTLIAMLVSASYHAYWVLVIAALLAGPAQSLSNPLTNRIIGARVPTKQRSTWMGWKQSGVQMGMLISGLLFPVIAAVAGWRGAALVGAAVLVPALVLSWVVISRLRLPKPGHTQPITTSIELPKQSKKMPLAVWLFAVVSFLNAVGTQGVNGFASLFAVNAMGYSITIAGLMLGVIGVFGILSRIGWGRVSGKLGKPAPLIIVMSLGGVVGLGFLVAAERTQIDALMWLGVVFHAVLPLAANVVINSGIVDAAPKGRIGVASGLVAAGMYLGFSLGPAIVGTIVDLTGTFTMGWVAVAITYIGCFAVALVLLRVQRQPSN</sequence>
<dbReference type="PANTHER" id="PTHR23527">
    <property type="entry name" value="BLL3282 PROTEIN"/>
    <property type="match status" value="1"/>
</dbReference>
<comment type="caution">
    <text evidence="7">The sequence shown here is derived from an EMBL/GenBank/DDBJ whole genome shotgun (WGS) entry which is preliminary data.</text>
</comment>
<feature type="transmembrane region" description="Helical" evidence="5">
    <location>
        <begin position="313"/>
        <end position="334"/>
    </location>
</feature>
<feature type="transmembrane region" description="Helical" evidence="5">
    <location>
        <begin position="346"/>
        <end position="368"/>
    </location>
</feature>
<comment type="subcellular location">
    <subcellularLocation>
        <location evidence="1">Cell membrane</location>
        <topology evidence="1">Multi-pass membrane protein</topology>
    </subcellularLocation>
</comment>
<feature type="transmembrane region" description="Helical" evidence="5">
    <location>
        <begin position="81"/>
        <end position="98"/>
    </location>
</feature>
<dbReference type="GO" id="GO:0022857">
    <property type="term" value="F:transmembrane transporter activity"/>
    <property type="evidence" value="ECO:0007669"/>
    <property type="project" value="InterPro"/>
</dbReference>
<dbReference type="RefSeq" id="WP_158053209.1">
    <property type="nucleotide sequence ID" value="NZ_WBKB01000010.1"/>
</dbReference>
<evidence type="ECO:0000256" key="4">
    <source>
        <dbReference type="ARBA" id="ARBA00023136"/>
    </source>
</evidence>
<feature type="transmembrane region" description="Helical" evidence="5">
    <location>
        <begin position="287"/>
        <end position="307"/>
    </location>
</feature>
<feature type="transmembrane region" description="Helical" evidence="5">
    <location>
        <begin position="54"/>
        <end position="74"/>
    </location>
</feature>
<dbReference type="Proteomes" id="UP000433493">
    <property type="component" value="Unassembled WGS sequence"/>
</dbReference>
<evidence type="ECO:0000256" key="2">
    <source>
        <dbReference type="ARBA" id="ARBA00022692"/>
    </source>
</evidence>
<proteinExistence type="predicted"/>
<accession>A0A7J5B819</accession>
<evidence type="ECO:0000313" key="7">
    <source>
        <dbReference type="EMBL" id="KAB1641172.1"/>
    </source>
</evidence>
<gene>
    <name evidence="7" type="ORF">F8O05_13145</name>
</gene>
<evidence type="ECO:0000313" key="8">
    <source>
        <dbReference type="Proteomes" id="UP000433493"/>
    </source>
</evidence>
<dbReference type="EMBL" id="WBKB01000010">
    <property type="protein sequence ID" value="KAB1641172.1"/>
    <property type="molecule type" value="Genomic_DNA"/>
</dbReference>
<dbReference type="InterPro" id="IPR011701">
    <property type="entry name" value="MFS"/>
</dbReference>
<evidence type="ECO:0000259" key="6">
    <source>
        <dbReference type="PROSITE" id="PS50850"/>
    </source>
</evidence>
<reference evidence="7 8" key="1">
    <citation type="submission" date="2019-09" db="EMBL/GenBank/DDBJ databases">
        <title>Phylogeny of genus Pseudoclavibacter and closely related genus.</title>
        <authorList>
            <person name="Li Y."/>
        </authorList>
    </citation>
    <scope>NUCLEOTIDE SEQUENCE [LARGE SCALE GENOMIC DNA]</scope>
    <source>
        <strain evidence="7 8">KCTC 13959</strain>
    </source>
</reference>
<protein>
    <submittedName>
        <fullName evidence="7">MFS transporter</fullName>
    </submittedName>
</protein>
<dbReference type="PANTHER" id="PTHR23527:SF1">
    <property type="entry name" value="BLL3282 PROTEIN"/>
    <property type="match status" value="1"/>
</dbReference>
<dbReference type="GO" id="GO:0005886">
    <property type="term" value="C:plasma membrane"/>
    <property type="evidence" value="ECO:0007669"/>
    <property type="project" value="UniProtKB-SubCell"/>
</dbReference>
<dbReference type="PROSITE" id="PS50850">
    <property type="entry name" value="MFS"/>
    <property type="match status" value="1"/>
</dbReference>
<organism evidence="7 8">
    <name type="scientific">Gulosibacter chungangensis</name>
    <dbReference type="NCBI Taxonomy" id="979746"/>
    <lineage>
        <taxon>Bacteria</taxon>
        <taxon>Bacillati</taxon>
        <taxon>Actinomycetota</taxon>
        <taxon>Actinomycetes</taxon>
        <taxon>Micrococcales</taxon>
        <taxon>Microbacteriaceae</taxon>
        <taxon>Gulosibacter</taxon>
    </lineage>
</organism>
<feature type="transmembrane region" description="Helical" evidence="5">
    <location>
        <begin position="12"/>
        <end position="34"/>
    </location>
</feature>
<dbReference type="InterPro" id="IPR052952">
    <property type="entry name" value="MFS-Transporter"/>
</dbReference>
<keyword evidence="4 5" id="KW-0472">Membrane</keyword>
<keyword evidence="3 5" id="KW-1133">Transmembrane helix</keyword>
<dbReference type="InterPro" id="IPR036259">
    <property type="entry name" value="MFS_trans_sf"/>
</dbReference>
<evidence type="ECO:0000256" key="5">
    <source>
        <dbReference type="SAM" id="Phobius"/>
    </source>
</evidence>
<feature type="transmembrane region" description="Helical" evidence="5">
    <location>
        <begin position="172"/>
        <end position="190"/>
    </location>
</feature>
<feature type="transmembrane region" description="Helical" evidence="5">
    <location>
        <begin position="146"/>
        <end position="166"/>
    </location>
</feature>
<feature type="transmembrane region" description="Helical" evidence="5">
    <location>
        <begin position="104"/>
        <end position="125"/>
    </location>
</feature>
<evidence type="ECO:0000256" key="3">
    <source>
        <dbReference type="ARBA" id="ARBA00022989"/>
    </source>
</evidence>
<dbReference type="SUPFAM" id="SSF103473">
    <property type="entry name" value="MFS general substrate transporter"/>
    <property type="match status" value="1"/>
</dbReference>